<evidence type="ECO:0000256" key="6">
    <source>
        <dbReference type="ARBA" id="ARBA00023136"/>
    </source>
</evidence>
<feature type="transmembrane region" description="Helical" evidence="8">
    <location>
        <begin position="406"/>
        <end position="426"/>
    </location>
</feature>
<dbReference type="SUPFAM" id="SSF161098">
    <property type="entry name" value="MetI-like"/>
    <property type="match status" value="1"/>
</dbReference>
<feature type="compositionally biased region" description="Low complexity" evidence="7">
    <location>
        <begin position="41"/>
        <end position="60"/>
    </location>
</feature>
<organism evidence="11 12">
    <name type="scientific">Cristinia sonorae</name>
    <dbReference type="NCBI Taxonomy" id="1940300"/>
    <lineage>
        <taxon>Eukaryota</taxon>
        <taxon>Fungi</taxon>
        <taxon>Dikarya</taxon>
        <taxon>Basidiomycota</taxon>
        <taxon>Agaricomycotina</taxon>
        <taxon>Agaricomycetes</taxon>
        <taxon>Agaricomycetidae</taxon>
        <taxon>Agaricales</taxon>
        <taxon>Pleurotineae</taxon>
        <taxon>Stephanosporaceae</taxon>
        <taxon>Cristinia</taxon>
    </lineage>
</organism>
<dbReference type="SUPFAM" id="SSF49344">
    <property type="entry name" value="CBD9-like"/>
    <property type="match status" value="1"/>
</dbReference>
<dbReference type="InterPro" id="IPR006593">
    <property type="entry name" value="Cyt_b561/ferric_Rdtase_TM"/>
</dbReference>
<dbReference type="EMBL" id="JAEVFJ010000015">
    <property type="protein sequence ID" value="KAH8100530.1"/>
    <property type="molecule type" value="Genomic_DNA"/>
</dbReference>
<dbReference type="Proteomes" id="UP000813824">
    <property type="component" value="Unassembled WGS sequence"/>
</dbReference>
<accession>A0A8K0UNC8</accession>
<feature type="compositionally biased region" description="Polar residues" evidence="7">
    <location>
        <begin position="225"/>
        <end position="236"/>
    </location>
</feature>
<evidence type="ECO:0000256" key="8">
    <source>
        <dbReference type="SAM" id="Phobius"/>
    </source>
</evidence>
<proteinExistence type="predicted"/>
<dbReference type="OrthoDB" id="19261at2759"/>
<dbReference type="SMART" id="SM00664">
    <property type="entry name" value="DoH"/>
    <property type="match status" value="1"/>
</dbReference>
<evidence type="ECO:0000256" key="2">
    <source>
        <dbReference type="ARBA" id="ARBA00022448"/>
    </source>
</evidence>
<dbReference type="CDD" id="cd08760">
    <property type="entry name" value="Cyt_b561_FRRS1_like"/>
    <property type="match status" value="1"/>
</dbReference>
<dbReference type="InterPro" id="IPR015920">
    <property type="entry name" value="Cellobiose_DH-like_cyt"/>
</dbReference>
<comment type="subcellular location">
    <subcellularLocation>
        <location evidence="1">Membrane</location>
        <topology evidence="1">Multi-pass membrane protein</topology>
    </subcellularLocation>
</comment>
<evidence type="ECO:0000256" key="4">
    <source>
        <dbReference type="ARBA" id="ARBA00022982"/>
    </source>
</evidence>
<keyword evidence="5 8" id="KW-1133">Transmembrane helix</keyword>
<dbReference type="Pfam" id="PF16010">
    <property type="entry name" value="CDH-cyt"/>
    <property type="match status" value="1"/>
</dbReference>
<evidence type="ECO:0000313" key="12">
    <source>
        <dbReference type="Proteomes" id="UP000813824"/>
    </source>
</evidence>
<evidence type="ECO:0000256" key="3">
    <source>
        <dbReference type="ARBA" id="ARBA00022692"/>
    </source>
</evidence>
<evidence type="ECO:0000259" key="10">
    <source>
        <dbReference type="PROSITE" id="PS50939"/>
    </source>
</evidence>
<feature type="region of interest" description="Disordered" evidence="7">
    <location>
        <begin position="28"/>
        <end position="60"/>
    </location>
</feature>
<keyword evidence="12" id="KW-1185">Reference proteome</keyword>
<keyword evidence="2" id="KW-0813">Transport</keyword>
<feature type="transmembrane region" description="Helical" evidence="8">
    <location>
        <begin position="365"/>
        <end position="383"/>
    </location>
</feature>
<protein>
    <recommendedName>
        <fullName evidence="10">Cytochrome b561 domain-containing protein</fullName>
    </recommendedName>
</protein>
<dbReference type="CDD" id="cd09630">
    <property type="entry name" value="CDH_like_cytochrome"/>
    <property type="match status" value="1"/>
</dbReference>
<feature type="chain" id="PRO_5035465987" description="Cytochrome b561 domain-containing protein" evidence="9">
    <location>
        <begin position="18"/>
        <end position="461"/>
    </location>
</feature>
<dbReference type="PANTHER" id="PTHR47797:SF3">
    <property type="entry name" value="CYTOCHROME B561 DOMAIN-CONTAINING PROTEIN"/>
    <property type="match status" value="1"/>
</dbReference>
<dbReference type="InterPro" id="IPR035906">
    <property type="entry name" value="MetI-like_sf"/>
</dbReference>
<sequence>MRGALLLLGVGASAVLASPQGGGYGGYGGYGGGGDDDHRTSTTPTSTTAPPQTSGTTTTGNVSSSVLLGMNGDTVCTPYLCVGALVNGTTVQYTLQSLGKADLGWMAMGFGQTMANSPMVIMWPNADGSVTLSQRQASAEVMPTVVPTPPRIATKQPALSSLTGSNPKLVYTIPANTDTQQGIIWAFGSQRPSSAAEDATLLQHVLSGPTKLNLGNTLAADSRDPTNPISSLSGSDTPPPSAGVSTPLLPYQKMIVAHAILCVVGFLAILPAGALLARWLRTFNPIWFKGHHLLQLFISLPIIVPGVALGFAAVHKAGAEHLSDDHMKWGLGIFVLYIIQLMVGEFIHTIKPKSWSVDKRRPPQNYFHAILGLLIIALAFYQVRTGYKTEWPKQTGRGEISNAANIVWYVWVVLIPVLYFGGLVFLRRQYKQERMTRPKHRDETSESEEMRPRYRDSPDHS</sequence>
<keyword evidence="6 8" id="KW-0472">Membrane</keyword>
<keyword evidence="3 8" id="KW-0812">Transmembrane</keyword>
<feature type="transmembrane region" description="Helical" evidence="8">
    <location>
        <begin position="255"/>
        <end position="280"/>
    </location>
</feature>
<comment type="caution">
    <text evidence="11">The sequence shown here is derived from an EMBL/GenBank/DDBJ whole genome shotgun (WGS) entry which is preliminary data.</text>
</comment>
<dbReference type="SMART" id="SM00665">
    <property type="entry name" value="B561"/>
    <property type="match status" value="1"/>
</dbReference>
<dbReference type="Pfam" id="PF03188">
    <property type="entry name" value="Cytochrom_B561"/>
    <property type="match status" value="1"/>
</dbReference>
<feature type="region of interest" description="Disordered" evidence="7">
    <location>
        <begin position="216"/>
        <end position="241"/>
    </location>
</feature>
<dbReference type="PANTHER" id="PTHR47797">
    <property type="entry name" value="DEHYDROGENASE, PUTATIVE (AFU_ORTHOLOGUE AFUA_8G05805)-RELATED"/>
    <property type="match status" value="1"/>
</dbReference>
<feature type="region of interest" description="Disordered" evidence="7">
    <location>
        <begin position="436"/>
        <end position="461"/>
    </location>
</feature>
<dbReference type="AlphaFoldDB" id="A0A8K0UNC8"/>
<evidence type="ECO:0000256" key="1">
    <source>
        <dbReference type="ARBA" id="ARBA00004141"/>
    </source>
</evidence>
<dbReference type="GO" id="GO:0016020">
    <property type="term" value="C:membrane"/>
    <property type="evidence" value="ECO:0007669"/>
    <property type="project" value="UniProtKB-SubCell"/>
</dbReference>
<keyword evidence="4" id="KW-0249">Electron transport</keyword>
<reference evidence="11" key="1">
    <citation type="journal article" date="2021" name="New Phytol.">
        <title>Evolutionary innovations through gain and loss of genes in the ectomycorrhizal Boletales.</title>
        <authorList>
            <person name="Wu G."/>
            <person name="Miyauchi S."/>
            <person name="Morin E."/>
            <person name="Kuo A."/>
            <person name="Drula E."/>
            <person name="Varga T."/>
            <person name="Kohler A."/>
            <person name="Feng B."/>
            <person name="Cao Y."/>
            <person name="Lipzen A."/>
            <person name="Daum C."/>
            <person name="Hundley H."/>
            <person name="Pangilinan J."/>
            <person name="Johnson J."/>
            <person name="Barry K."/>
            <person name="LaButti K."/>
            <person name="Ng V."/>
            <person name="Ahrendt S."/>
            <person name="Min B."/>
            <person name="Choi I.G."/>
            <person name="Park H."/>
            <person name="Plett J.M."/>
            <person name="Magnuson J."/>
            <person name="Spatafora J.W."/>
            <person name="Nagy L.G."/>
            <person name="Henrissat B."/>
            <person name="Grigoriev I.V."/>
            <person name="Yang Z.L."/>
            <person name="Xu J."/>
            <person name="Martin F.M."/>
        </authorList>
    </citation>
    <scope>NUCLEOTIDE SEQUENCE</scope>
    <source>
        <strain evidence="11">KKN 215</strain>
    </source>
</reference>
<name>A0A8K0UNC8_9AGAR</name>
<feature type="signal peptide" evidence="9">
    <location>
        <begin position="1"/>
        <end position="17"/>
    </location>
</feature>
<evidence type="ECO:0000256" key="7">
    <source>
        <dbReference type="SAM" id="MobiDB-lite"/>
    </source>
</evidence>
<keyword evidence="9" id="KW-0732">Signal</keyword>
<gene>
    <name evidence="11" type="ORF">BXZ70DRAFT_156760</name>
</gene>
<dbReference type="Gene3D" id="1.20.120.1770">
    <property type="match status" value="1"/>
</dbReference>
<evidence type="ECO:0000313" key="11">
    <source>
        <dbReference type="EMBL" id="KAH8100530.1"/>
    </source>
</evidence>
<dbReference type="Gene3D" id="2.60.40.1210">
    <property type="entry name" value="Cellobiose dehydrogenase, cytochrome domain"/>
    <property type="match status" value="1"/>
</dbReference>
<evidence type="ECO:0000256" key="9">
    <source>
        <dbReference type="SAM" id="SignalP"/>
    </source>
</evidence>
<evidence type="ECO:0000256" key="5">
    <source>
        <dbReference type="ARBA" id="ARBA00022989"/>
    </source>
</evidence>
<feature type="domain" description="Cytochrome b561" evidence="10">
    <location>
        <begin position="217"/>
        <end position="429"/>
    </location>
</feature>
<feature type="transmembrane region" description="Helical" evidence="8">
    <location>
        <begin position="292"/>
        <end position="314"/>
    </location>
</feature>
<dbReference type="PROSITE" id="PS50939">
    <property type="entry name" value="CYTOCHROME_B561"/>
    <property type="match status" value="1"/>
</dbReference>
<dbReference type="InterPro" id="IPR005018">
    <property type="entry name" value="DOMON_domain"/>
</dbReference>
<feature type="transmembrane region" description="Helical" evidence="8">
    <location>
        <begin position="326"/>
        <end position="344"/>
    </location>
</feature>